<keyword evidence="3" id="KW-1015">Disulfide bond</keyword>
<proteinExistence type="predicted"/>
<evidence type="ECO:0000256" key="3">
    <source>
        <dbReference type="ARBA" id="ARBA00023157"/>
    </source>
</evidence>
<evidence type="ECO:0000313" key="6">
    <source>
        <dbReference type="EMBL" id="KZV88893.1"/>
    </source>
</evidence>
<dbReference type="SUPFAM" id="SSF52833">
    <property type="entry name" value="Thioredoxin-like"/>
    <property type="match status" value="1"/>
</dbReference>
<dbReference type="NCBIfam" id="TIGR02180">
    <property type="entry name" value="GRX_euk"/>
    <property type="match status" value="1"/>
</dbReference>
<dbReference type="PROSITE" id="PS51354">
    <property type="entry name" value="GLUTAREDOXIN_2"/>
    <property type="match status" value="1"/>
</dbReference>
<dbReference type="InterPro" id="IPR014025">
    <property type="entry name" value="Glutaredoxin_subgr"/>
</dbReference>
<name>A0A165FF72_EXIGL</name>
<evidence type="ECO:0000256" key="2">
    <source>
        <dbReference type="ARBA" id="ARBA00022982"/>
    </source>
</evidence>
<sequence>MPPAKELVDTTIAEYDVAMFAKSWCPYCKRARGVLNELNLEWKKVKIIDIDLDDNEESAIQDYLKEKTGQRSVPNIFIRQKHIGGSDDLVTKKNEGVLQQLVDGKA</sequence>
<reference evidence="6 7" key="1">
    <citation type="journal article" date="2016" name="Mol. Biol. Evol.">
        <title>Comparative Genomics of Early-Diverging Mushroom-Forming Fungi Provides Insights into the Origins of Lignocellulose Decay Capabilities.</title>
        <authorList>
            <person name="Nagy L.G."/>
            <person name="Riley R."/>
            <person name="Tritt A."/>
            <person name="Adam C."/>
            <person name="Daum C."/>
            <person name="Floudas D."/>
            <person name="Sun H."/>
            <person name="Yadav J.S."/>
            <person name="Pangilinan J."/>
            <person name="Larsson K.H."/>
            <person name="Matsuura K."/>
            <person name="Barry K."/>
            <person name="Labutti K."/>
            <person name="Kuo R."/>
            <person name="Ohm R.A."/>
            <person name="Bhattacharya S.S."/>
            <person name="Shirouzu T."/>
            <person name="Yoshinaga Y."/>
            <person name="Martin F.M."/>
            <person name="Grigoriev I.V."/>
            <person name="Hibbett D.S."/>
        </authorList>
    </citation>
    <scope>NUCLEOTIDE SEQUENCE [LARGE SCALE GENOMIC DNA]</scope>
    <source>
        <strain evidence="6 7">HHB12029</strain>
    </source>
</reference>
<keyword evidence="1" id="KW-0813">Transport</keyword>
<dbReference type="InterPro" id="IPR011767">
    <property type="entry name" value="GLR_AS"/>
</dbReference>
<dbReference type="GO" id="GO:0005634">
    <property type="term" value="C:nucleus"/>
    <property type="evidence" value="ECO:0007669"/>
    <property type="project" value="TreeGrafter"/>
</dbReference>
<dbReference type="OrthoDB" id="418495at2759"/>
<accession>A0A165FF72</accession>
<dbReference type="PRINTS" id="PR00160">
    <property type="entry name" value="GLUTAREDOXIN"/>
</dbReference>
<dbReference type="PANTHER" id="PTHR45694:SF18">
    <property type="entry name" value="GLUTAREDOXIN-1-RELATED"/>
    <property type="match status" value="1"/>
</dbReference>
<dbReference type="Pfam" id="PF00462">
    <property type="entry name" value="Glutaredoxin"/>
    <property type="match status" value="1"/>
</dbReference>
<keyword evidence="4" id="KW-0676">Redox-active center</keyword>
<gene>
    <name evidence="6" type="ORF">EXIGLDRAFT_722147</name>
</gene>
<dbReference type="AlphaFoldDB" id="A0A165FF72"/>
<dbReference type="Proteomes" id="UP000077266">
    <property type="component" value="Unassembled WGS sequence"/>
</dbReference>
<dbReference type="InterPro" id="IPR002109">
    <property type="entry name" value="Glutaredoxin"/>
</dbReference>
<evidence type="ECO:0000313" key="7">
    <source>
        <dbReference type="Proteomes" id="UP000077266"/>
    </source>
</evidence>
<keyword evidence="7" id="KW-1185">Reference proteome</keyword>
<dbReference type="InterPro" id="IPR036249">
    <property type="entry name" value="Thioredoxin-like_sf"/>
</dbReference>
<evidence type="ECO:0000256" key="1">
    <source>
        <dbReference type="ARBA" id="ARBA00022448"/>
    </source>
</evidence>
<protein>
    <submittedName>
        <fullName evidence="6">Putative GRX1-glutaredoxin</fullName>
    </submittedName>
</protein>
<dbReference type="GO" id="GO:0015038">
    <property type="term" value="F:glutathione disulfide oxidoreductase activity"/>
    <property type="evidence" value="ECO:0007669"/>
    <property type="project" value="TreeGrafter"/>
</dbReference>
<dbReference type="GO" id="GO:0005737">
    <property type="term" value="C:cytoplasm"/>
    <property type="evidence" value="ECO:0007669"/>
    <property type="project" value="TreeGrafter"/>
</dbReference>
<evidence type="ECO:0000259" key="5">
    <source>
        <dbReference type="PROSITE" id="PS51352"/>
    </source>
</evidence>
<dbReference type="InterPro" id="IPR013766">
    <property type="entry name" value="Thioredoxin_domain"/>
</dbReference>
<dbReference type="CDD" id="cd03419">
    <property type="entry name" value="GRX_GRXh_1_2_like"/>
    <property type="match status" value="1"/>
</dbReference>
<dbReference type="Gene3D" id="3.40.30.10">
    <property type="entry name" value="Glutaredoxin"/>
    <property type="match status" value="1"/>
</dbReference>
<dbReference type="EMBL" id="KV426087">
    <property type="protein sequence ID" value="KZV88893.1"/>
    <property type="molecule type" value="Genomic_DNA"/>
</dbReference>
<dbReference type="PANTHER" id="PTHR45694">
    <property type="entry name" value="GLUTAREDOXIN 2"/>
    <property type="match status" value="1"/>
</dbReference>
<dbReference type="InParanoid" id="A0A165FF72"/>
<dbReference type="PROSITE" id="PS51352">
    <property type="entry name" value="THIOREDOXIN_2"/>
    <property type="match status" value="1"/>
</dbReference>
<dbReference type="GO" id="GO:0034599">
    <property type="term" value="P:cellular response to oxidative stress"/>
    <property type="evidence" value="ECO:0007669"/>
    <property type="project" value="TreeGrafter"/>
</dbReference>
<evidence type="ECO:0000256" key="4">
    <source>
        <dbReference type="ARBA" id="ARBA00023284"/>
    </source>
</evidence>
<dbReference type="InterPro" id="IPR011899">
    <property type="entry name" value="Glutaredoxin_euk/vir"/>
</dbReference>
<keyword evidence="2" id="KW-0249">Electron transport</keyword>
<dbReference type="STRING" id="1314781.A0A165FF72"/>
<organism evidence="6 7">
    <name type="scientific">Exidia glandulosa HHB12029</name>
    <dbReference type="NCBI Taxonomy" id="1314781"/>
    <lineage>
        <taxon>Eukaryota</taxon>
        <taxon>Fungi</taxon>
        <taxon>Dikarya</taxon>
        <taxon>Basidiomycota</taxon>
        <taxon>Agaricomycotina</taxon>
        <taxon>Agaricomycetes</taxon>
        <taxon>Auriculariales</taxon>
        <taxon>Exidiaceae</taxon>
        <taxon>Exidia</taxon>
    </lineage>
</organism>
<dbReference type="PROSITE" id="PS00195">
    <property type="entry name" value="GLUTAREDOXIN_1"/>
    <property type="match status" value="1"/>
</dbReference>
<feature type="domain" description="Thioredoxin" evidence="5">
    <location>
        <begin position="1"/>
        <end position="106"/>
    </location>
</feature>
<dbReference type="FunCoup" id="A0A165FF72">
    <property type="interactions" value="266"/>
</dbReference>